<protein>
    <submittedName>
        <fullName evidence="1">9389_t:CDS:1</fullName>
    </submittedName>
</protein>
<name>A0ACA9L0W7_9GLOM</name>
<comment type="caution">
    <text evidence="1">The sequence shown here is derived from an EMBL/GenBank/DDBJ whole genome shotgun (WGS) entry which is preliminary data.</text>
</comment>
<dbReference type="EMBL" id="CAJVPT010003763">
    <property type="protein sequence ID" value="CAG8499962.1"/>
    <property type="molecule type" value="Genomic_DNA"/>
</dbReference>
<dbReference type="Proteomes" id="UP000789525">
    <property type="component" value="Unassembled WGS sequence"/>
</dbReference>
<accession>A0ACA9L0W7</accession>
<proteinExistence type="predicted"/>
<reference evidence="1" key="1">
    <citation type="submission" date="2021-06" db="EMBL/GenBank/DDBJ databases">
        <authorList>
            <person name="Kallberg Y."/>
            <person name="Tangrot J."/>
            <person name="Rosling A."/>
        </authorList>
    </citation>
    <scope>NUCLEOTIDE SEQUENCE</scope>
    <source>
        <strain evidence="1">CL356</strain>
    </source>
</reference>
<sequence length="58" mass="6594">MEPGLPDICMKSTVARQLFFRRLKPLQKTCESDNERLAQTSGRGHLPETLLYASNNET</sequence>
<keyword evidence="2" id="KW-1185">Reference proteome</keyword>
<evidence type="ECO:0000313" key="2">
    <source>
        <dbReference type="Proteomes" id="UP000789525"/>
    </source>
</evidence>
<organism evidence="1 2">
    <name type="scientific">Acaulospora colombiana</name>
    <dbReference type="NCBI Taxonomy" id="27376"/>
    <lineage>
        <taxon>Eukaryota</taxon>
        <taxon>Fungi</taxon>
        <taxon>Fungi incertae sedis</taxon>
        <taxon>Mucoromycota</taxon>
        <taxon>Glomeromycotina</taxon>
        <taxon>Glomeromycetes</taxon>
        <taxon>Diversisporales</taxon>
        <taxon>Acaulosporaceae</taxon>
        <taxon>Acaulospora</taxon>
    </lineage>
</organism>
<evidence type="ECO:0000313" key="1">
    <source>
        <dbReference type="EMBL" id="CAG8499962.1"/>
    </source>
</evidence>
<gene>
    <name evidence="1" type="ORF">ACOLOM_LOCUS2753</name>
</gene>